<dbReference type="RefSeq" id="WP_283768252.1">
    <property type="nucleotide sequence ID" value="NZ_JAQOSO010000092.1"/>
</dbReference>
<reference evidence="2 3" key="1">
    <citation type="submission" date="2023-01" db="EMBL/GenBank/DDBJ databases">
        <title>Novel diversity within Roseofilum (Cyanobacteria; Desertifilaceae) from marine benthic mats with descriptions of four novel species.</title>
        <authorList>
            <person name="Wang Y."/>
            <person name="Berthold D.E."/>
            <person name="Hu J."/>
            <person name="Lefler F.W."/>
            <person name="Laughinghouse H.D. IV."/>
        </authorList>
    </citation>
    <scope>NUCLEOTIDE SEQUENCE [LARGE SCALE GENOMIC DNA]</scope>
    <source>
        <strain evidence="2 3">BLCC-M114</strain>
    </source>
</reference>
<feature type="transmembrane region" description="Helical" evidence="1">
    <location>
        <begin position="30"/>
        <end position="49"/>
    </location>
</feature>
<name>A0ABT7B9X0_9CYAN</name>
<keyword evidence="1" id="KW-0812">Transmembrane</keyword>
<evidence type="ECO:0000313" key="3">
    <source>
        <dbReference type="Proteomes" id="UP001235849"/>
    </source>
</evidence>
<accession>A0ABT7B9X0</accession>
<dbReference type="Proteomes" id="UP001235849">
    <property type="component" value="Unassembled WGS sequence"/>
</dbReference>
<protein>
    <submittedName>
        <fullName evidence="2">Uncharacterized protein</fullName>
    </submittedName>
</protein>
<dbReference type="EMBL" id="JAQOSO010000092">
    <property type="protein sequence ID" value="MDJ1175966.1"/>
    <property type="molecule type" value="Genomic_DNA"/>
</dbReference>
<proteinExistence type="predicted"/>
<comment type="caution">
    <text evidence="2">The sequence shown here is derived from an EMBL/GenBank/DDBJ whole genome shotgun (WGS) entry which is preliminary data.</text>
</comment>
<gene>
    <name evidence="2" type="ORF">PMG25_17905</name>
</gene>
<organism evidence="2 3">
    <name type="scientific">Roseofilum capinflatum BLCC-M114</name>
    <dbReference type="NCBI Taxonomy" id="3022440"/>
    <lineage>
        <taxon>Bacteria</taxon>
        <taxon>Bacillati</taxon>
        <taxon>Cyanobacteriota</taxon>
        <taxon>Cyanophyceae</taxon>
        <taxon>Desertifilales</taxon>
        <taxon>Desertifilaceae</taxon>
        <taxon>Roseofilum</taxon>
        <taxon>Roseofilum capinflatum</taxon>
    </lineage>
</organism>
<keyword evidence="3" id="KW-1185">Reference proteome</keyword>
<evidence type="ECO:0000313" key="2">
    <source>
        <dbReference type="EMBL" id="MDJ1175966.1"/>
    </source>
</evidence>
<keyword evidence="1" id="KW-1133">Transmembrane helix</keyword>
<keyword evidence="1" id="KW-0472">Membrane</keyword>
<evidence type="ECO:0000256" key="1">
    <source>
        <dbReference type="SAM" id="Phobius"/>
    </source>
</evidence>
<sequence>MENIFILVVWFLMGAATGMVAEKKNRDTTLWFVLGILGGFIALFVVLVLPPV</sequence>